<dbReference type="GO" id="GO:0004839">
    <property type="term" value="F:ubiquitin activating enzyme activity"/>
    <property type="evidence" value="ECO:0007669"/>
    <property type="project" value="UniProtKB-EC"/>
</dbReference>
<dbReference type="InterPro" id="IPR032420">
    <property type="entry name" value="E1_4HB"/>
</dbReference>
<comment type="similarity">
    <text evidence="3">Belongs to the ubiquitin-activating E1 family.</text>
</comment>
<gene>
    <name evidence="10" type="primary">LOC107754176</name>
</gene>
<evidence type="ECO:0000256" key="7">
    <source>
        <dbReference type="ARBA" id="ARBA00022786"/>
    </source>
</evidence>
<dbReference type="GO" id="GO:0016925">
    <property type="term" value="P:protein sumoylation"/>
    <property type="evidence" value="ECO:0007669"/>
    <property type="project" value="TreeGrafter"/>
</dbReference>
<dbReference type="InterPro" id="IPR045886">
    <property type="entry name" value="ThiF/MoeB/HesA"/>
</dbReference>
<keyword evidence="7" id="KW-0833">Ubl conjugation pathway</keyword>
<dbReference type="Gene3D" id="3.10.290.60">
    <property type="entry name" value="Ubiquitin-activating enzyme E1, UFD domain"/>
    <property type="match status" value="1"/>
</dbReference>
<dbReference type="Proteomes" id="UP000472270">
    <property type="component" value="Unassembled WGS sequence"/>
</dbReference>
<reference evidence="10" key="1">
    <citation type="submission" date="2025-08" db="UniProtKB">
        <authorList>
            <consortium name="Ensembl"/>
        </authorList>
    </citation>
    <scope>IDENTIFICATION</scope>
</reference>
<evidence type="ECO:0000313" key="11">
    <source>
        <dbReference type="Proteomes" id="UP000472270"/>
    </source>
</evidence>
<evidence type="ECO:0000256" key="4">
    <source>
        <dbReference type="ARBA" id="ARBA00012990"/>
    </source>
</evidence>
<dbReference type="CDD" id="cd01490">
    <property type="entry name" value="Ube1_repeat2"/>
    <property type="match status" value="1"/>
</dbReference>
<dbReference type="GO" id="GO:0019948">
    <property type="term" value="F:SUMO activating enzyme activity"/>
    <property type="evidence" value="ECO:0007669"/>
    <property type="project" value="TreeGrafter"/>
</dbReference>
<evidence type="ECO:0000256" key="1">
    <source>
        <dbReference type="ARBA" id="ARBA00000488"/>
    </source>
</evidence>
<keyword evidence="8" id="KW-0067">ATP-binding</keyword>
<feature type="domain" description="Ubiquitin-activating enzyme E1 C-terminal" evidence="9">
    <location>
        <begin position="714"/>
        <end position="836"/>
    </location>
</feature>
<sequence>MPDILRKFAAVNSVAVNFWTECLRLCFSGLLSSTVNRCSLSLLHNLTEEHLNTPSPPPTMADSMDIDDSLYSRQRYVLGDSAMQQMAQSAVFLSGMGALGVEIAKNIVLAGVKAVTLHDCKRCEVWDLGTNFFIREEDVVEAVHSRVAELNPYVQVNVFAIGDTSSFRPFAHGGIFRLVKTPKTFKFEMMEQQLCDPRLLTPDFSKPEVPLQLHTIMLALDAFLEQHARLPNIGCVSRCARGCLSPLAAAVGGIASQEVLKALTGKFSPLQQWFYLDVVEVVQPLQYLPAEEFAPRGDRYDALRACIGESMCLKLHKFRVFMVGCGAIGCEMLKNLALLGVGLSRYSGEICVTDPDLIEKSNLNRQFLFRPQHIQKPKSTTAAAATLEINPEMQIDAHLNKVCPATEDIYSDAFFSHLNLVVTALDNVEARRYVDSRSVSNQKALLDSGTMGTKGHTEIIVPFLTESYNSHRDPPEEEIPFCTLKSFPAVIEHTIQWARDKFESAFSHKPSMYNMFWQSHSSAQDVLQRMMAGESMEGAFQVIKLLSRRPTHLDHCLALARLKFDKYFKRKALQLLHSFPLDTRLKDGSLFWQSPKRPPSPIEFDLNDPLSEEEREAISQLQEAINSNFVTPERLCMTPLFFEKDDDTNGHMDFVASASALRAQMYAIEAVDRLQTKRIAGKIIPAIATSTAAVAGLVSLELIKVAGGYGFELFKNCFFNLAIPVMVLTETAQVKRTQIRDDISFSIWDRWTIFGHEDFTLSDFMSAVREEYGIEPTMVVHGVKMLYVPVMPGHNKRLKLTMHKLIKPSAGRKYVDLTVSFAPEVDGDEDLPGPPVRYYFSRESKSGEKA</sequence>
<dbReference type="Pfam" id="PF00899">
    <property type="entry name" value="ThiF"/>
    <property type="match status" value="2"/>
</dbReference>
<dbReference type="Pfam" id="PF10585">
    <property type="entry name" value="UBA_E1_SCCH"/>
    <property type="match status" value="2"/>
</dbReference>
<dbReference type="FunFam" id="3.40.50.720:FF:000015">
    <property type="entry name" value="Ubiquitin-activating enzyme E1 1"/>
    <property type="match status" value="1"/>
</dbReference>
<dbReference type="InterPro" id="IPR019572">
    <property type="entry name" value="UBA_E1_SCCH"/>
</dbReference>
<keyword evidence="6" id="KW-0547">Nucleotide-binding</keyword>
<dbReference type="GO" id="GO:0031510">
    <property type="term" value="C:SUMO activating enzyme complex"/>
    <property type="evidence" value="ECO:0007669"/>
    <property type="project" value="TreeGrafter"/>
</dbReference>
<evidence type="ECO:0000256" key="8">
    <source>
        <dbReference type="ARBA" id="ARBA00022840"/>
    </source>
</evidence>
<dbReference type="Pfam" id="PF09358">
    <property type="entry name" value="E1_UFD"/>
    <property type="match status" value="1"/>
</dbReference>
<dbReference type="InterPro" id="IPR042063">
    <property type="entry name" value="Ubi_acti_E1_SCCH"/>
</dbReference>
<accession>A0A673GFS0</accession>
<dbReference type="InterPro" id="IPR038252">
    <property type="entry name" value="UBA_E1_C_sf"/>
</dbReference>
<evidence type="ECO:0000256" key="2">
    <source>
        <dbReference type="ARBA" id="ARBA00004906"/>
    </source>
</evidence>
<dbReference type="AlphaFoldDB" id="A0A673GFS0"/>
<dbReference type="PANTHER" id="PTHR10953">
    <property type="entry name" value="UBIQUITIN-ACTIVATING ENZYME E1"/>
    <property type="match status" value="1"/>
</dbReference>
<dbReference type="EC" id="6.2.1.45" evidence="4"/>
<name>A0A673GFS0_9TELE</name>
<evidence type="ECO:0000256" key="5">
    <source>
        <dbReference type="ARBA" id="ARBA00022598"/>
    </source>
</evidence>
<evidence type="ECO:0000259" key="9">
    <source>
        <dbReference type="SMART" id="SM00985"/>
    </source>
</evidence>
<organism evidence="10 11">
    <name type="scientific">Sinocyclocheilus rhinocerous</name>
    <dbReference type="NCBI Taxonomy" id="307959"/>
    <lineage>
        <taxon>Eukaryota</taxon>
        <taxon>Metazoa</taxon>
        <taxon>Chordata</taxon>
        <taxon>Craniata</taxon>
        <taxon>Vertebrata</taxon>
        <taxon>Euteleostomi</taxon>
        <taxon>Actinopterygii</taxon>
        <taxon>Neopterygii</taxon>
        <taxon>Teleostei</taxon>
        <taxon>Ostariophysi</taxon>
        <taxon>Cypriniformes</taxon>
        <taxon>Cyprinidae</taxon>
        <taxon>Cyprininae</taxon>
        <taxon>Sinocyclocheilus</taxon>
    </lineage>
</organism>
<dbReference type="Gene3D" id="1.10.10.2660">
    <property type="entry name" value="Ubiquitin-activating enzyme E1, SCCH domain"/>
    <property type="match status" value="2"/>
</dbReference>
<dbReference type="InterPro" id="IPR000594">
    <property type="entry name" value="ThiF_NAD_FAD-bd"/>
</dbReference>
<dbReference type="GO" id="GO:0005737">
    <property type="term" value="C:cytoplasm"/>
    <property type="evidence" value="ECO:0007669"/>
    <property type="project" value="TreeGrafter"/>
</dbReference>
<dbReference type="PANTHER" id="PTHR10953:SF186">
    <property type="entry name" value="UBIQUITIN-LIKE MODIFIER-ACTIVATING ENZYME 6"/>
    <property type="match status" value="1"/>
</dbReference>
<dbReference type="FunFam" id="3.50.50.80:FF:000001">
    <property type="entry name" value="ubiquitin-like modifier-activating enzyme 1"/>
    <property type="match status" value="1"/>
</dbReference>
<keyword evidence="5" id="KW-0436">Ligase</keyword>
<dbReference type="Pfam" id="PF16191">
    <property type="entry name" value="E1_4HB"/>
    <property type="match status" value="1"/>
</dbReference>
<keyword evidence="11" id="KW-1185">Reference proteome</keyword>
<dbReference type="FunFam" id="3.10.290.60:FF:000003">
    <property type="entry name" value="Ubiquitin-like modifier activating enzyme 6"/>
    <property type="match status" value="1"/>
</dbReference>
<protein>
    <recommendedName>
        <fullName evidence="4">E1 ubiquitin-activating enzyme</fullName>
        <ecNumber evidence="4">6.2.1.45</ecNumber>
    </recommendedName>
</protein>
<dbReference type="Gene3D" id="3.50.50.80">
    <property type="entry name" value="Ubiquitin-activating enzyme E1, inactive adenylation domain, subdomain 1"/>
    <property type="match status" value="1"/>
</dbReference>
<dbReference type="InterPro" id="IPR035985">
    <property type="entry name" value="Ubiquitin-activating_enz"/>
</dbReference>
<dbReference type="Ensembl" id="ENSSRHT00000013083.1">
    <property type="protein sequence ID" value="ENSSRHP00000012624.1"/>
    <property type="gene ID" value="ENSSRHG00000006115.1"/>
</dbReference>
<evidence type="ECO:0000313" key="10">
    <source>
        <dbReference type="Ensembl" id="ENSSRHP00000012624.1"/>
    </source>
</evidence>
<dbReference type="Gene3D" id="3.40.50.720">
    <property type="entry name" value="NAD(P)-binding Rossmann-like Domain"/>
    <property type="match status" value="2"/>
</dbReference>
<comment type="pathway">
    <text evidence="2">Protein modification; protein ubiquitination.</text>
</comment>
<reference evidence="10" key="2">
    <citation type="submission" date="2025-09" db="UniProtKB">
        <authorList>
            <consortium name="Ensembl"/>
        </authorList>
    </citation>
    <scope>IDENTIFICATION</scope>
</reference>
<dbReference type="SUPFAM" id="SSF69572">
    <property type="entry name" value="Activating enzymes of the ubiquitin-like proteins"/>
    <property type="match status" value="2"/>
</dbReference>
<comment type="catalytic activity">
    <reaction evidence="1">
        <text>ATP + ubiquitin + [E1 ubiquitin-activating enzyme]-L-cysteine = AMP + diphosphate + S-ubiquitinyl-[E1 ubiquitin-activating enzyme]-L-cysteine.</text>
        <dbReference type="EC" id="6.2.1.45"/>
    </reaction>
</comment>
<evidence type="ECO:0000256" key="3">
    <source>
        <dbReference type="ARBA" id="ARBA00005673"/>
    </source>
</evidence>
<dbReference type="InterPro" id="IPR042449">
    <property type="entry name" value="Ub-E1_IAD_1"/>
</dbReference>
<dbReference type="InterPro" id="IPR018965">
    <property type="entry name" value="Ub-activating_enz_E1_C"/>
</dbReference>
<dbReference type="SMART" id="SM00985">
    <property type="entry name" value="UBA_e1_C"/>
    <property type="match status" value="1"/>
</dbReference>
<dbReference type="UniPathway" id="UPA00143"/>
<proteinExistence type="inferred from homology"/>
<evidence type="ECO:0000256" key="6">
    <source>
        <dbReference type="ARBA" id="ARBA00022741"/>
    </source>
</evidence>
<dbReference type="GO" id="GO:0005524">
    <property type="term" value="F:ATP binding"/>
    <property type="evidence" value="ECO:0007669"/>
    <property type="project" value="UniProtKB-KW"/>
</dbReference>